<evidence type="ECO:0000256" key="3">
    <source>
        <dbReference type="ARBA" id="ARBA00012641"/>
    </source>
</evidence>
<dbReference type="GO" id="GO:0000139">
    <property type="term" value="C:Golgi membrane"/>
    <property type="evidence" value="ECO:0007669"/>
    <property type="project" value="UniProtKB-SubCell"/>
</dbReference>
<evidence type="ECO:0000313" key="14">
    <source>
        <dbReference type="EMBL" id="ESP03498.1"/>
    </source>
</evidence>
<evidence type="ECO:0000256" key="5">
    <source>
        <dbReference type="ARBA" id="ARBA00022692"/>
    </source>
</evidence>
<comment type="catalytic activity">
    <reaction evidence="10 12">
        <text>3-O-(beta-D-galactosyl-(1-&gt;3)-beta-D-galactosyl-(1-&gt;4)-beta-D-xylosyl)-L-seryl-[protein] + UDP-alpha-D-glucuronate = 3-O-(beta-D-GlcA-(1-&gt;3)-beta-D-Gal-(1-&gt;3)-beta-D-Gal-(1-&gt;4)-beta-D-Xyl)-L-seryl-[protein] + UDP + H(+)</text>
        <dbReference type="Rhea" id="RHEA:24168"/>
        <dbReference type="Rhea" id="RHEA-COMP:12571"/>
        <dbReference type="Rhea" id="RHEA-COMP:12573"/>
        <dbReference type="ChEBI" id="CHEBI:15378"/>
        <dbReference type="ChEBI" id="CHEBI:58052"/>
        <dbReference type="ChEBI" id="CHEBI:58223"/>
        <dbReference type="ChEBI" id="CHEBI:132090"/>
        <dbReference type="ChEBI" id="CHEBI:132093"/>
        <dbReference type="EC" id="2.4.1.135"/>
    </reaction>
</comment>
<evidence type="ECO:0000256" key="4">
    <source>
        <dbReference type="ARBA" id="ARBA00022679"/>
    </source>
</evidence>
<keyword evidence="6 12" id="KW-0735">Signal-anchor</keyword>
<feature type="binding site" evidence="11">
    <location>
        <position position="140"/>
    </location>
    <ligand>
        <name>Mn(2+)</name>
        <dbReference type="ChEBI" id="CHEBI:29035"/>
    </ligand>
</feature>
<evidence type="ECO:0000313" key="15">
    <source>
        <dbReference type="Proteomes" id="UP000030746"/>
    </source>
</evidence>
<keyword evidence="13" id="KW-0732">Signal</keyword>
<keyword evidence="8 12" id="KW-0472">Membrane</keyword>
<comment type="similarity">
    <text evidence="2 12">Belongs to the glycosyltransferase 43 family.</text>
</comment>
<dbReference type="InterPro" id="IPR005027">
    <property type="entry name" value="Glyco_trans_43"/>
</dbReference>
<dbReference type="Pfam" id="PF03360">
    <property type="entry name" value="Glyco_transf_43"/>
    <property type="match status" value="1"/>
</dbReference>
<keyword evidence="7 12" id="KW-1133">Transmembrane helix</keyword>
<evidence type="ECO:0000256" key="1">
    <source>
        <dbReference type="ARBA" id="ARBA00004606"/>
    </source>
</evidence>
<keyword evidence="11 12" id="KW-0464">Manganese</keyword>
<feature type="chain" id="PRO_5012587781" description="Galactosylgalactosylxylosylprotein 3-beta-glucuronosyltransferase" evidence="13">
    <location>
        <begin position="16"/>
        <end position="183"/>
    </location>
</feature>
<dbReference type="AlphaFoldDB" id="V4B0E6"/>
<name>V4B0E6_LOTGI</name>
<organism evidence="14 15">
    <name type="scientific">Lottia gigantea</name>
    <name type="common">Giant owl limpet</name>
    <dbReference type="NCBI Taxonomy" id="225164"/>
    <lineage>
        <taxon>Eukaryota</taxon>
        <taxon>Metazoa</taxon>
        <taxon>Spiralia</taxon>
        <taxon>Lophotrochozoa</taxon>
        <taxon>Mollusca</taxon>
        <taxon>Gastropoda</taxon>
        <taxon>Patellogastropoda</taxon>
        <taxon>Lottioidea</taxon>
        <taxon>Lottiidae</taxon>
        <taxon>Lottia</taxon>
    </lineage>
</organism>
<keyword evidence="4 12" id="KW-0808">Transferase</keyword>
<dbReference type="UniPathway" id="UPA00378"/>
<dbReference type="Gene3D" id="3.90.550.10">
    <property type="entry name" value="Spore Coat Polysaccharide Biosynthesis Protein SpsA, Chain A"/>
    <property type="match status" value="1"/>
</dbReference>
<evidence type="ECO:0000256" key="11">
    <source>
        <dbReference type="PIRSR" id="PIRSR605027-3"/>
    </source>
</evidence>
<dbReference type="EMBL" id="KB200010">
    <property type="protein sequence ID" value="ESP03498.1"/>
    <property type="molecule type" value="Genomic_DNA"/>
</dbReference>
<comment type="cofactor">
    <cofactor evidence="11 12">
        <name>Mn(2+)</name>
        <dbReference type="ChEBI" id="CHEBI:29035"/>
    </cofactor>
</comment>
<dbReference type="PANTHER" id="PTHR10896:SF65">
    <property type="entry name" value="GALACTOSYLGALACTOSYLXYLOSYLPROTEIN 3-BETA-GLUCURONOSYLTRANSFERASE 3"/>
    <property type="match status" value="1"/>
</dbReference>
<evidence type="ECO:0000256" key="8">
    <source>
        <dbReference type="ARBA" id="ARBA00023136"/>
    </source>
</evidence>
<keyword evidence="5 12" id="KW-0812">Transmembrane</keyword>
<keyword evidence="9" id="KW-0325">Glycoprotein</keyword>
<feature type="transmembrane region" description="Helical" evidence="12">
    <location>
        <begin position="145"/>
        <end position="167"/>
    </location>
</feature>
<evidence type="ECO:0000256" key="10">
    <source>
        <dbReference type="ARBA" id="ARBA00047979"/>
    </source>
</evidence>
<accession>V4B0E6</accession>
<dbReference type="GO" id="GO:0015018">
    <property type="term" value="F:galactosylgalactosylxylosylprotein 3-beta-glucuronosyltransferase activity"/>
    <property type="evidence" value="ECO:0007669"/>
    <property type="project" value="UniProtKB-UniRule"/>
</dbReference>
<dbReference type="RefSeq" id="XP_009045878.1">
    <property type="nucleotide sequence ID" value="XM_009047630.1"/>
</dbReference>
<comment type="subcellular location">
    <subcellularLocation>
        <location evidence="12">Golgi apparatus membrane</location>
        <topology evidence="12">Single-pass type II membrane protein</topology>
    </subcellularLocation>
    <subcellularLocation>
        <location evidence="1">Membrane</location>
        <topology evidence="1">Single-pass type II membrane protein</topology>
    </subcellularLocation>
</comment>
<dbReference type="OMA" id="RNFLANC"/>
<evidence type="ECO:0000256" key="6">
    <source>
        <dbReference type="ARBA" id="ARBA00022968"/>
    </source>
</evidence>
<gene>
    <name evidence="14" type="ORF">LOTGIDRAFT_137342</name>
</gene>
<dbReference type="GO" id="GO:0050650">
    <property type="term" value="P:chondroitin sulfate proteoglycan biosynthetic process"/>
    <property type="evidence" value="ECO:0007669"/>
    <property type="project" value="TreeGrafter"/>
</dbReference>
<evidence type="ECO:0000256" key="7">
    <source>
        <dbReference type="ARBA" id="ARBA00022989"/>
    </source>
</evidence>
<comment type="pathway">
    <text evidence="12">Protein modification; protein glycosylation.</text>
</comment>
<proteinExistence type="inferred from homology"/>
<sequence length="183" mass="21325">CVIFLFISSFYITDSANSYMQSYEDQYNGYTEQHVAYPTIYFITPTYNRKTQRADLTRLAQTLHPIKGLLWIVVEDSENKTLIVNEILAKYNIRSVHLYIKTAKNAVHKGLAQRNAALEWIRRHHVLGKDKGVVYFGDDDNSYDWLLFNEVGFFSLVGLHTILSYLIKYITRKVIMGLRVCMI</sequence>
<evidence type="ECO:0000256" key="12">
    <source>
        <dbReference type="RuleBase" id="RU363127"/>
    </source>
</evidence>
<keyword evidence="12" id="KW-0333">Golgi apparatus</keyword>
<dbReference type="KEGG" id="lgi:LOTGIDRAFT_137342"/>
<dbReference type="GeneID" id="20233900"/>
<dbReference type="HOGENOM" id="CLU_1478611_0_0_1"/>
<dbReference type="PANTHER" id="PTHR10896">
    <property type="entry name" value="GALACTOSYLGALACTOSYLXYLOSYLPROTEIN 3-BETA-GLUCURONOSYLTRANSFERASE BETA-1,3-GLUCURONYLTRANSFERASE"/>
    <property type="match status" value="1"/>
</dbReference>
<keyword evidence="11 12" id="KW-0479">Metal-binding</keyword>
<dbReference type="GO" id="GO:0005975">
    <property type="term" value="P:carbohydrate metabolic process"/>
    <property type="evidence" value="ECO:0007669"/>
    <property type="project" value="TreeGrafter"/>
</dbReference>
<dbReference type="STRING" id="225164.V4B0E6"/>
<dbReference type="OrthoDB" id="675023at2759"/>
<feature type="signal peptide" evidence="13">
    <location>
        <begin position="1"/>
        <end position="15"/>
    </location>
</feature>
<dbReference type="CTD" id="20233900"/>
<dbReference type="SUPFAM" id="SSF53448">
    <property type="entry name" value="Nucleotide-diphospho-sugar transferases"/>
    <property type="match status" value="1"/>
</dbReference>
<feature type="non-terminal residue" evidence="14">
    <location>
        <position position="1"/>
    </location>
</feature>
<dbReference type="GO" id="GO:0046872">
    <property type="term" value="F:metal ion binding"/>
    <property type="evidence" value="ECO:0007669"/>
    <property type="project" value="UniProtKB-KW"/>
</dbReference>
<evidence type="ECO:0000256" key="2">
    <source>
        <dbReference type="ARBA" id="ARBA00007706"/>
    </source>
</evidence>
<dbReference type="EC" id="2.4.1.135" evidence="3 12"/>
<dbReference type="InterPro" id="IPR029044">
    <property type="entry name" value="Nucleotide-diphossugar_trans"/>
</dbReference>
<evidence type="ECO:0000256" key="13">
    <source>
        <dbReference type="SAM" id="SignalP"/>
    </source>
</evidence>
<reference evidence="14 15" key="1">
    <citation type="journal article" date="2013" name="Nature">
        <title>Insights into bilaterian evolution from three spiralian genomes.</title>
        <authorList>
            <person name="Simakov O."/>
            <person name="Marletaz F."/>
            <person name="Cho S.J."/>
            <person name="Edsinger-Gonzales E."/>
            <person name="Havlak P."/>
            <person name="Hellsten U."/>
            <person name="Kuo D.H."/>
            <person name="Larsson T."/>
            <person name="Lv J."/>
            <person name="Arendt D."/>
            <person name="Savage R."/>
            <person name="Osoegawa K."/>
            <person name="de Jong P."/>
            <person name="Grimwood J."/>
            <person name="Chapman J.A."/>
            <person name="Shapiro H."/>
            <person name="Aerts A."/>
            <person name="Otillar R.P."/>
            <person name="Terry A.Y."/>
            <person name="Boore J.L."/>
            <person name="Grigoriev I.V."/>
            <person name="Lindberg D.R."/>
            <person name="Seaver E.C."/>
            <person name="Weisblat D.A."/>
            <person name="Putnam N.H."/>
            <person name="Rokhsar D.S."/>
        </authorList>
    </citation>
    <scope>NUCLEOTIDE SEQUENCE [LARGE SCALE GENOMIC DNA]</scope>
</reference>
<protein>
    <recommendedName>
        <fullName evidence="3 12">Galactosylgalactosylxylosylprotein 3-beta-glucuronosyltransferase</fullName>
        <ecNumber evidence="3 12">2.4.1.135</ecNumber>
    </recommendedName>
</protein>
<dbReference type="Proteomes" id="UP000030746">
    <property type="component" value="Unassembled WGS sequence"/>
</dbReference>
<evidence type="ECO:0000256" key="9">
    <source>
        <dbReference type="ARBA" id="ARBA00023180"/>
    </source>
</evidence>
<keyword evidence="15" id="KW-1185">Reference proteome</keyword>